<dbReference type="Gene3D" id="2.130.10.10">
    <property type="entry name" value="YVTN repeat-like/Quinoprotein amine dehydrogenase"/>
    <property type="match status" value="1"/>
</dbReference>
<proteinExistence type="predicted"/>
<evidence type="ECO:0000313" key="1">
    <source>
        <dbReference type="EMBL" id="TMO65344.1"/>
    </source>
</evidence>
<comment type="caution">
    <text evidence="1">The sequence shown here is derived from an EMBL/GenBank/DDBJ whole genome shotgun (WGS) entry which is preliminary data.</text>
</comment>
<dbReference type="EMBL" id="PNBX01000092">
    <property type="protein sequence ID" value="TMO65344.1"/>
    <property type="molecule type" value="Genomic_DNA"/>
</dbReference>
<organism evidence="1 2">
    <name type="scientific">Pseudoalteromonas aurantia</name>
    <dbReference type="NCBI Taxonomy" id="43654"/>
    <lineage>
        <taxon>Bacteria</taxon>
        <taxon>Pseudomonadati</taxon>
        <taxon>Pseudomonadota</taxon>
        <taxon>Gammaproteobacteria</taxon>
        <taxon>Alteromonadales</taxon>
        <taxon>Pseudoalteromonadaceae</taxon>
        <taxon>Pseudoalteromonas</taxon>
    </lineage>
</organism>
<name>A0A5S3V3A5_9GAMM</name>
<dbReference type="OrthoDB" id="176203at2"/>
<dbReference type="InterPro" id="IPR011110">
    <property type="entry name" value="Reg_prop"/>
</dbReference>
<accession>A0A5S3V3A5</accession>
<protein>
    <submittedName>
        <fullName evidence="1">Uncharacterized protein</fullName>
    </submittedName>
</protein>
<dbReference type="Pfam" id="PF07494">
    <property type="entry name" value="Reg_prop"/>
    <property type="match status" value="1"/>
</dbReference>
<reference evidence="1 2" key="1">
    <citation type="submission" date="2018-01" db="EMBL/GenBank/DDBJ databases">
        <authorList>
            <person name="Paulsen S."/>
            <person name="Gram L.K."/>
        </authorList>
    </citation>
    <scope>NUCLEOTIDE SEQUENCE [LARGE SCALE GENOMIC DNA]</scope>
    <source>
        <strain evidence="1 2">S3790</strain>
    </source>
</reference>
<evidence type="ECO:0000313" key="2">
    <source>
        <dbReference type="Proteomes" id="UP000307217"/>
    </source>
</evidence>
<dbReference type="InterPro" id="IPR015943">
    <property type="entry name" value="WD40/YVTN_repeat-like_dom_sf"/>
</dbReference>
<dbReference type="Proteomes" id="UP000307217">
    <property type="component" value="Unassembled WGS sequence"/>
</dbReference>
<sequence>MNVQSDVRHFSIRQGLPTGAVYSVFEDTDSMVWLGTNGEGACQYSGLYLRCLTSLHGLNNNRVWDIARM</sequence>
<reference evidence="2" key="2">
    <citation type="submission" date="2019-06" db="EMBL/GenBank/DDBJ databases">
        <title>Co-occurence of chitin degradation, pigmentation and bioactivity in marine Pseudoalteromonas.</title>
        <authorList>
            <person name="Sonnenschein E.C."/>
            <person name="Bech P.K."/>
        </authorList>
    </citation>
    <scope>NUCLEOTIDE SEQUENCE [LARGE SCALE GENOMIC DNA]</scope>
    <source>
        <strain evidence="2">S3790</strain>
    </source>
</reference>
<dbReference type="AlphaFoldDB" id="A0A5S3V3A5"/>
<gene>
    <name evidence="1" type="ORF">CWC19_17725</name>
</gene>